<evidence type="ECO:0008006" key="10">
    <source>
        <dbReference type="Google" id="ProtNLM"/>
    </source>
</evidence>
<dbReference type="Gene3D" id="2.130.10.10">
    <property type="entry name" value="YVTN repeat-like/Quinoprotein amine dehydrogenase"/>
    <property type="match status" value="1"/>
</dbReference>
<evidence type="ECO:0000256" key="5">
    <source>
        <dbReference type="ARBA" id="ARBA00023242"/>
    </source>
</evidence>
<comment type="subcellular location">
    <subcellularLocation>
        <location evidence="1">Nucleus</location>
    </subcellularLocation>
</comment>
<gene>
    <name evidence="8" type="ORF">Q7C36_010871</name>
</gene>
<accession>A0AA88SQF6</accession>
<proteinExistence type="predicted"/>
<dbReference type="PROSITE" id="PS50082">
    <property type="entry name" value="WD_REPEATS_2"/>
    <property type="match status" value="2"/>
</dbReference>
<dbReference type="SMART" id="SM00320">
    <property type="entry name" value="WD40"/>
    <property type="match status" value="4"/>
</dbReference>
<dbReference type="SUPFAM" id="SSF50978">
    <property type="entry name" value="WD40 repeat-like"/>
    <property type="match status" value="1"/>
</dbReference>
<evidence type="ECO:0000313" key="9">
    <source>
        <dbReference type="Proteomes" id="UP001187315"/>
    </source>
</evidence>
<dbReference type="InterPro" id="IPR052416">
    <property type="entry name" value="GTF3C_component"/>
</dbReference>
<evidence type="ECO:0000256" key="2">
    <source>
        <dbReference type="ARBA" id="ARBA00022574"/>
    </source>
</evidence>
<evidence type="ECO:0000313" key="8">
    <source>
        <dbReference type="EMBL" id="KAK2846017.1"/>
    </source>
</evidence>
<feature type="region of interest" description="Disordered" evidence="7">
    <location>
        <begin position="146"/>
        <end position="223"/>
    </location>
</feature>
<keyword evidence="9" id="KW-1185">Reference proteome</keyword>
<evidence type="ECO:0000256" key="3">
    <source>
        <dbReference type="ARBA" id="ARBA00022737"/>
    </source>
</evidence>
<keyword evidence="3" id="KW-0677">Repeat</keyword>
<evidence type="ECO:0000256" key="4">
    <source>
        <dbReference type="ARBA" id="ARBA00023163"/>
    </source>
</evidence>
<dbReference type="InterPro" id="IPR019775">
    <property type="entry name" value="WD40_repeat_CS"/>
</dbReference>
<name>A0AA88SQF6_TACVA</name>
<feature type="compositionally biased region" description="Acidic residues" evidence="7">
    <location>
        <begin position="209"/>
        <end position="220"/>
    </location>
</feature>
<dbReference type="PANTHER" id="PTHR15052">
    <property type="entry name" value="RNA POLYMERASE III TRANSCRIPTION INITIATION FACTOR COMPLEX SUBUNIT"/>
    <property type="match status" value="1"/>
</dbReference>
<dbReference type="InterPro" id="IPR001680">
    <property type="entry name" value="WD40_rpt"/>
</dbReference>
<feature type="repeat" description="WD" evidence="6">
    <location>
        <begin position="555"/>
        <end position="597"/>
    </location>
</feature>
<sequence length="858" mass="96736">MGFPYKPNTEDPIKQNIHMDGGNGGNMDGETLKTKVPQDSNIKSNTFKENQEIIKFVIFFKIIVLAEQTAASSQGPSDTEKKVLPAAEKSSRRGRPRKKPRNDQDESLEKTISVPENIETTSSGRPKRKAAKVALEYLHNISKDLETSQKSFTKTEQNGLERSGSPAPRKPSGKGRGRGRPRGKRKAQDNDSDQSDDADFDPGDHIEVESEEDEDEDCEDTVSCKQQNKKMAYNHKVLGKNGLSSGAMQPVWTSFRKTKEFRDQHSSPWVFPEWIPSLGDWNILSSREAEKYLPQEKESMSFTLCREGIKGQAPLQRVKRFESVSPNAERWDSLFFVGGPVWAMEWCPVPEGAAHKQYVALYCNRNMDDRHKVNKLHTEHALIQLWDLGKLQMSRPLSSPRIAYALAVDDGCIWSIKWCPAGAWELPTTVRKALQLPRLGLIAVAFSNGNIAVYSLPHPEHLTAHIPATGESSQTPQIYRVQRIMTVKVGSSQADHSGRSGLCFTFDWLPVKPHNVLAAGFSDGTVALWDLSSTSPLLRVRSVDGSFSLYPYHCFLAHDSIIRRLSWCRASSELMVTVGEDRMVKLWNLTKTHTSLKAIKRFLHTDVSWPIFWPGVFITQESCYATLGQQGLHYLDSGYFSQKAFFVCSRKATVWSFSVSDWMNSCVIGDNIGEFVCSVLCDPNCNYGNSKRHRFPVYKAELVPFQPGQRSKDAHLNEEEEECDSTQQEPQTYRGAVRKYYLSFNDMDLRSFKKYQQRPIVKQLQTSENKGLLPVDQMPLNALYQVCYNPNMDAHSWVLSAGQSGLVRVHCISGLDSPLMHKLVCEAQAQFSTMFRSQEKEVSATAVHQCTAETVQVP</sequence>
<feature type="compositionally biased region" description="Polar residues" evidence="7">
    <location>
        <begin position="148"/>
        <end position="160"/>
    </location>
</feature>
<reference evidence="8" key="1">
    <citation type="submission" date="2023-08" db="EMBL/GenBank/DDBJ databases">
        <title>Pelteobagrus vachellii genome.</title>
        <authorList>
            <person name="Liu H."/>
        </authorList>
    </citation>
    <scope>NUCLEOTIDE SEQUENCE</scope>
    <source>
        <strain evidence="8">PRFRI_2022a</strain>
        <tissue evidence="8">Muscle</tissue>
    </source>
</reference>
<feature type="compositionally biased region" description="Acidic residues" evidence="7">
    <location>
        <begin position="190"/>
        <end position="201"/>
    </location>
</feature>
<keyword evidence="4" id="KW-0804">Transcription</keyword>
<dbReference type="Pfam" id="PF00400">
    <property type="entry name" value="WD40"/>
    <property type="match status" value="1"/>
</dbReference>
<dbReference type="EMBL" id="JAVHJS010000010">
    <property type="protein sequence ID" value="KAK2846017.1"/>
    <property type="molecule type" value="Genomic_DNA"/>
</dbReference>
<evidence type="ECO:0000256" key="7">
    <source>
        <dbReference type="SAM" id="MobiDB-lite"/>
    </source>
</evidence>
<feature type="region of interest" description="Disordered" evidence="7">
    <location>
        <begin position="69"/>
        <end position="128"/>
    </location>
</feature>
<evidence type="ECO:0000256" key="6">
    <source>
        <dbReference type="PROSITE-ProRule" id="PRU00221"/>
    </source>
</evidence>
<keyword evidence="2 6" id="KW-0853">WD repeat</keyword>
<feature type="compositionally biased region" description="Basic residues" evidence="7">
    <location>
        <begin position="171"/>
        <end position="185"/>
    </location>
</feature>
<feature type="repeat" description="WD" evidence="6">
    <location>
        <begin position="515"/>
        <end position="539"/>
    </location>
</feature>
<dbReference type="GO" id="GO:0000127">
    <property type="term" value="C:transcription factor TFIIIC complex"/>
    <property type="evidence" value="ECO:0007669"/>
    <property type="project" value="TreeGrafter"/>
</dbReference>
<dbReference type="InterPro" id="IPR036322">
    <property type="entry name" value="WD40_repeat_dom_sf"/>
</dbReference>
<dbReference type="InterPro" id="IPR015943">
    <property type="entry name" value="WD40/YVTN_repeat-like_dom_sf"/>
</dbReference>
<dbReference type="Proteomes" id="UP001187315">
    <property type="component" value="Unassembled WGS sequence"/>
</dbReference>
<organism evidence="8 9">
    <name type="scientific">Tachysurus vachellii</name>
    <name type="common">Darkbarbel catfish</name>
    <name type="synonym">Pelteobagrus vachellii</name>
    <dbReference type="NCBI Taxonomy" id="175792"/>
    <lineage>
        <taxon>Eukaryota</taxon>
        <taxon>Metazoa</taxon>
        <taxon>Chordata</taxon>
        <taxon>Craniata</taxon>
        <taxon>Vertebrata</taxon>
        <taxon>Euteleostomi</taxon>
        <taxon>Actinopterygii</taxon>
        <taxon>Neopterygii</taxon>
        <taxon>Teleostei</taxon>
        <taxon>Ostariophysi</taxon>
        <taxon>Siluriformes</taxon>
        <taxon>Bagridae</taxon>
        <taxon>Tachysurus</taxon>
    </lineage>
</organism>
<dbReference type="AlphaFoldDB" id="A0AA88SQF6"/>
<protein>
    <recommendedName>
        <fullName evidence="10">General transcription factor 3C polypeptide 2</fullName>
    </recommendedName>
</protein>
<comment type="caution">
    <text evidence="8">The sequence shown here is derived from an EMBL/GenBank/DDBJ whole genome shotgun (WGS) entry which is preliminary data.</text>
</comment>
<dbReference type="PROSITE" id="PS00678">
    <property type="entry name" value="WD_REPEATS_1"/>
    <property type="match status" value="1"/>
</dbReference>
<dbReference type="GO" id="GO:0005634">
    <property type="term" value="C:nucleus"/>
    <property type="evidence" value="ECO:0007669"/>
    <property type="project" value="UniProtKB-SubCell"/>
</dbReference>
<keyword evidence="5" id="KW-0539">Nucleus</keyword>
<evidence type="ECO:0000256" key="1">
    <source>
        <dbReference type="ARBA" id="ARBA00004123"/>
    </source>
</evidence>
<dbReference type="GO" id="GO:0006383">
    <property type="term" value="P:transcription by RNA polymerase III"/>
    <property type="evidence" value="ECO:0007669"/>
    <property type="project" value="TreeGrafter"/>
</dbReference>
<feature type="region of interest" description="Disordered" evidence="7">
    <location>
        <begin position="1"/>
        <end position="37"/>
    </location>
</feature>
<dbReference type="PANTHER" id="PTHR15052:SF2">
    <property type="entry name" value="GENERAL TRANSCRIPTION FACTOR 3C POLYPEPTIDE 2"/>
    <property type="match status" value="1"/>
</dbReference>